<feature type="domain" description="D-isomer specific 2-hydroxyacid dehydrogenase NAD-binding" evidence="4">
    <location>
        <begin position="2"/>
        <end position="69"/>
    </location>
</feature>
<dbReference type="InterPro" id="IPR006140">
    <property type="entry name" value="D-isomer_DH_NAD-bd"/>
</dbReference>
<proteinExistence type="inferred from homology"/>
<evidence type="ECO:0000256" key="2">
    <source>
        <dbReference type="ARBA" id="ARBA00023002"/>
    </source>
</evidence>
<protein>
    <submittedName>
        <fullName evidence="5">Phosphoglycerate dehydrogenase-like enzyme</fullName>
    </submittedName>
</protein>
<dbReference type="Pfam" id="PF02826">
    <property type="entry name" value="2-Hacid_dh_C"/>
    <property type="match status" value="1"/>
</dbReference>
<keyword evidence="3" id="KW-0520">NAD</keyword>
<dbReference type="Proteomes" id="UP001549031">
    <property type="component" value="Unassembled WGS sequence"/>
</dbReference>
<evidence type="ECO:0000256" key="3">
    <source>
        <dbReference type="ARBA" id="ARBA00023027"/>
    </source>
</evidence>
<name>A0ABV2HD57_9HYPH</name>
<dbReference type="PANTHER" id="PTHR42789">
    <property type="entry name" value="D-ISOMER SPECIFIC 2-HYDROXYACID DEHYDROGENASE FAMILY PROTEIN (AFU_ORTHOLOGUE AFUA_6G10090)"/>
    <property type="match status" value="1"/>
</dbReference>
<accession>A0ABV2HD57</accession>
<dbReference type="InterPro" id="IPR036291">
    <property type="entry name" value="NAD(P)-bd_dom_sf"/>
</dbReference>
<sequence length="107" mass="11462">MSADEIALMKPGALLINTSRGPLIDESALVAALAQGRIKAGLDVYDKEPLPGDHPLRRAPNTVLTPHLGYVTEGAYAAFYRDTVENIKAWRAGAPVRVLAGPKTEKI</sequence>
<dbReference type="InterPro" id="IPR029753">
    <property type="entry name" value="D-isomer_DH_CS"/>
</dbReference>
<dbReference type="EMBL" id="JBEPLJ010000026">
    <property type="protein sequence ID" value="MET3588473.1"/>
    <property type="molecule type" value="Genomic_DNA"/>
</dbReference>
<comment type="similarity">
    <text evidence="1">Belongs to the D-isomer specific 2-hydroxyacid dehydrogenase family.</text>
</comment>
<evidence type="ECO:0000313" key="6">
    <source>
        <dbReference type="Proteomes" id="UP001549031"/>
    </source>
</evidence>
<evidence type="ECO:0000259" key="4">
    <source>
        <dbReference type="Pfam" id="PF02826"/>
    </source>
</evidence>
<evidence type="ECO:0000256" key="1">
    <source>
        <dbReference type="ARBA" id="ARBA00005854"/>
    </source>
</evidence>
<dbReference type="PANTHER" id="PTHR42789:SF1">
    <property type="entry name" value="D-ISOMER SPECIFIC 2-HYDROXYACID DEHYDROGENASE FAMILY PROTEIN (AFU_ORTHOLOGUE AFUA_6G10090)"/>
    <property type="match status" value="1"/>
</dbReference>
<dbReference type="InterPro" id="IPR050857">
    <property type="entry name" value="D-2-hydroxyacid_DH"/>
</dbReference>
<dbReference type="PROSITE" id="PS00671">
    <property type="entry name" value="D_2_HYDROXYACID_DH_3"/>
    <property type="match status" value="1"/>
</dbReference>
<keyword evidence="2" id="KW-0560">Oxidoreductase</keyword>
<gene>
    <name evidence="5" type="ORF">ABID21_004609</name>
</gene>
<organism evidence="5 6">
    <name type="scientific">Pseudorhizobium tarimense</name>
    <dbReference type="NCBI Taxonomy" id="1079109"/>
    <lineage>
        <taxon>Bacteria</taxon>
        <taxon>Pseudomonadati</taxon>
        <taxon>Pseudomonadota</taxon>
        <taxon>Alphaproteobacteria</taxon>
        <taxon>Hyphomicrobiales</taxon>
        <taxon>Rhizobiaceae</taxon>
        <taxon>Rhizobium/Agrobacterium group</taxon>
        <taxon>Pseudorhizobium</taxon>
    </lineage>
</organism>
<comment type="caution">
    <text evidence="5">The sequence shown here is derived from an EMBL/GenBank/DDBJ whole genome shotgun (WGS) entry which is preliminary data.</text>
</comment>
<dbReference type="SUPFAM" id="SSF51735">
    <property type="entry name" value="NAD(P)-binding Rossmann-fold domains"/>
    <property type="match status" value="1"/>
</dbReference>
<dbReference type="Gene3D" id="3.40.50.720">
    <property type="entry name" value="NAD(P)-binding Rossmann-like Domain"/>
    <property type="match status" value="2"/>
</dbReference>
<reference evidence="5 6" key="1">
    <citation type="submission" date="2024-06" db="EMBL/GenBank/DDBJ databases">
        <title>Genomic Encyclopedia of Type Strains, Phase IV (KMG-IV): sequencing the most valuable type-strain genomes for metagenomic binning, comparative biology and taxonomic classification.</title>
        <authorList>
            <person name="Goeker M."/>
        </authorList>
    </citation>
    <scope>NUCLEOTIDE SEQUENCE [LARGE SCALE GENOMIC DNA]</scope>
    <source>
        <strain evidence="5 6">DSM 105042</strain>
    </source>
</reference>
<evidence type="ECO:0000313" key="5">
    <source>
        <dbReference type="EMBL" id="MET3588473.1"/>
    </source>
</evidence>
<keyword evidence="6" id="KW-1185">Reference proteome</keyword>